<evidence type="ECO:0000313" key="1">
    <source>
        <dbReference type="EMBL" id="QHR89784.1"/>
    </source>
</evidence>
<proteinExistence type="predicted"/>
<accession>A0A6B9XPF8</accession>
<dbReference type="AlphaFoldDB" id="A0A6B9XPF8"/>
<keyword evidence="1" id="KW-0496">Mitochondrion</keyword>
<gene>
    <name evidence="1" type="primary">orf03829</name>
    <name evidence="1" type="ORF">Q903MT_gene3806</name>
</gene>
<protein>
    <submittedName>
        <fullName evidence="1">Uncharacterized protein</fullName>
    </submittedName>
</protein>
<name>A0A6B9XPF8_PICSI</name>
<reference evidence="1" key="1">
    <citation type="submission" date="2019-03" db="EMBL/GenBank/DDBJ databases">
        <title>Largest Complete Mitochondrial Genome of a Gymnosperm, Sitka Spruce (Picea sitchensis), Indicates Complex Physical Structure.</title>
        <authorList>
            <person name="Jackman S.D."/>
            <person name="Coombe L."/>
            <person name="Warren R."/>
            <person name="Kirk H."/>
            <person name="Trinh E."/>
            <person name="McLeod T."/>
            <person name="Pleasance S."/>
            <person name="Pandoh P."/>
            <person name="Zhao Y."/>
            <person name="Coope R."/>
            <person name="Bousquet J."/>
            <person name="Bohlmann J.C."/>
            <person name="Jones S.J.M."/>
            <person name="Birol I."/>
        </authorList>
    </citation>
    <scope>NUCLEOTIDE SEQUENCE</scope>
    <source>
        <strain evidence="1">Q903</strain>
    </source>
</reference>
<sequence length="142" mass="15847">MFEEGERKGRRAIDPKLLAEIKQSSLQDLSTQLLALLDTVKDNKVLLHGVQLAMDELNKSQVEDQNTPPDFPKMTEKENQLNYAALANCQKAGTTLSEGISASISNCTRLHTVAEKMIEWCWLPKLGYIGAPRPIEQILAKL</sequence>
<dbReference type="EMBL" id="MK697699">
    <property type="protein sequence ID" value="QHR89784.1"/>
    <property type="molecule type" value="Genomic_DNA"/>
</dbReference>
<geneLocation type="mitochondrion" evidence="1"/>
<organism evidence="1">
    <name type="scientific">Picea sitchensis</name>
    <name type="common">Sitka spruce</name>
    <name type="synonym">Pinus sitchensis</name>
    <dbReference type="NCBI Taxonomy" id="3332"/>
    <lineage>
        <taxon>Eukaryota</taxon>
        <taxon>Viridiplantae</taxon>
        <taxon>Streptophyta</taxon>
        <taxon>Embryophyta</taxon>
        <taxon>Tracheophyta</taxon>
        <taxon>Spermatophyta</taxon>
        <taxon>Pinopsida</taxon>
        <taxon>Pinidae</taxon>
        <taxon>Conifers I</taxon>
        <taxon>Pinales</taxon>
        <taxon>Pinaceae</taxon>
        <taxon>Picea</taxon>
    </lineage>
</organism>